<evidence type="ECO:0000259" key="2">
    <source>
        <dbReference type="SMART" id="SM00848"/>
    </source>
</evidence>
<proteinExistence type="predicted"/>
<feature type="compositionally biased region" description="Basic and acidic residues" evidence="1">
    <location>
        <begin position="170"/>
        <end position="183"/>
    </location>
</feature>
<dbReference type="Gene3D" id="1.10.287.2250">
    <property type="match status" value="1"/>
</dbReference>
<dbReference type="InterPro" id="IPR013201">
    <property type="entry name" value="Prot_inhib_I29"/>
</dbReference>
<dbReference type="GeneID" id="120282574"/>
<organism evidence="3 4">
    <name type="scientific">Dioscorea cayennensis subsp. rotundata</name>
    <name type="common">White Guinea yam</name>
    <name type="synonym">Dioscorea rotundata</name>
    <dbReference type="NCBI Taxonomy" id="55577"/>
    <lineage>
        <taxon>Eukaryota</taxon>
        <taxon>Viridiplantae</taxon>
        <taxon>Streptophyta</taxon>
        <taxon>Embryophyta</taxon>
        <taxon>Tracheophyta</taxon>
        <taxon>Spermatophyta</taxon>
        <taxon>Magnoliopsida</taxon>
        <taxon>Liliopsida</taxon>
        <taxon>Dioscoreales</taxon>
        <taxon>Dioscoreaceae</taxon>
        <taxon>Dioscorea</taxon>
    </lineage>
</organism>
<dbReference type="InterPro" id="IPR038765">
    <property type="entry name" value="Papain-like_cys_pep_sf"/>
</dbReference>
<dbReference type="Pfam" id="PF08246">
    <property type="entry name" value="Inhibitor_I29"/>
    <property type="match status" value="1"/>
</dbReference>
<dbReference type="SUPFAM" id="SSF54001">
    <property type="entry name" value="Cysteine proteinases"/>
    <property type="match status" value="1"/>
</dbReference>
<name>A0AB40CZ14_DIOCR</name>
<protein>
    <submittedName>
        <fullName evidence="4">Chymopapain-like</fullName>
    </submittedName>
</protein>
<evidence type="ECO:0000313" key="4">
    <source>
        <dbReference type="RefSeq" id="XP_039145346.1"/>
    </source>
</evidence>
<dbReference type="RefSeq" id="XP_039145346.1">
    <property type="nucleotide sequence ID" value="XM_039289412.1"/>
</dbReference>
<dbReference type="Proteomes" id="UP001515500">
    <property type="component" value="Chromosome 18"/>
</dbReference>
<accession>A0AB40CZ14</accession>
<dbReference type="AlphaFoldDB" id="A0AB40CZ14"/>
<evidence type="ECO:0000256" key="1">
    <source>
        <dbReference type="SAM" id="MobiDB-lite"/>
    </source>
</evidence>
<dbReference type="SMART" id="SM00848">
    <property type="entry name" value="Inhibitor_I29"/>
    <property type="match status" value="1"/>
</dbReference>
<sequence>MLALVRALGRSRPCGRCRKAPHVGDFEARIQRDNNDASSITDLSSSRRRIENKSAADTFTPLGFDRHQPLIVSRMLNETSMADRFERWIVERGRHYKDVSEKQRRFEIFKSNVEYIEYFNAGNHMYWLGINNFTDLTNEEVTAWCTGYIPPDEDKDFGHMDSSSDEDEDFGHMDSSSKDKSLV</sequence>
<reference evidence="4" key="1">
    <citation type="submission" date="2025-08" db="UniProtKB">
        <authorList>
            <consortium name="RefSeq"/>
        </authorList>
    </citation>
    <scope>IDENTIFICATION</scope>
</reference>
<evidence type="ECO:0000313" key="3">
    <source>
        <dbReference type="Proteomes" id="UP001515500"/>
    </source>
</evidence>
<feature type="region of interest" description="Disordered" evidence="1">
    <location>
        <begin position="152"/>
        <end position="183"/>
    </location>
</feature>
<keyword evidence="3" id="KW-1185">Reference proteome</keyword>
<feature type="domain" description="Cathepsin propeptide inhibitor" evidence="2">
    <location>
        <begin position="85"/>
        <end position="141"/>
    </location>
</feature>
<gene>
    <name evidence="4" type="primary">LOC120282574</name>
</gene>